<evidence type="ECO:0000256" key="1">
    <source>
        <dbReference type="SAM" id="MobiDB-lite"/>
    </source>
</evidence>
<sequence length="398" mass="42714">MTSTSDLPSPAASAEFVASLDREIRRALLARATSEEELPLQGGRRVRSGGDGPHEYVFSCHRWWDSPGSPGSAGFLVRPPGSRGPWHSAEALPALGGKVHVTTDADLGPAPGDLLLRAATLPGSRDGQADVRIEVSSLHERFGTVVPPEVIAERLGAGVRARATELFALLEAARTQVALHDRLGRTQVAVDRARFREDRVSAETALRESEARRARRALERAERGLRRVRAPFGPFAARRAARIGRAAARVQELRSALVTALRERAVAAERLADASGAVAFRVRERDHALEATRGLPAARDLAERIDRMERELDRLRLLDSPPAPPRPRPPLEDAPHRPAVPAPGDPREDAVPDRYRAGGRAPEYLERPDTARTAGSVPNPPGSAPGTGEAGADPAAAA</sequence>
<feature type="compositionally biased region" description="Low complexity" evidence="1">
    <location>
        <begin position="384"/>
        <end position="398"/>
    </location>
</feature>
<dbReference type="EMBL" id="FQZK01000002">
    <property type="protein sequence ID" value="SHI79413.1"/>
    <property type="molecule type" value="Genomic_DNA"/>
</dbReference>
<accession>A0A1M6E1Z7</accession>
<feature type="region of interest" description="Disordered" evidence="1">
    <location>
        <begin position="313"/>
        <end position="398"/>
    </location>
</feature>
<reference evidence="2 3" key="1">
    <citation type="submission" date="2016-11" db="EMBL/GenBank/DDBJ databases">
        <authorList>
            <person name="Jaros S."/>
            <person name="Januszkiewicz K."/>
            <person name="Wedrychowicz H."/>
        </authorList>
    </citation>
    <scope>NUCLEOTIDE SEQUENCE [LARGE SCALE GENOMIC DNA]</scope>
    <source>
        <strain evidence="2 3">CGMCC 4.5723</strain>
    </source>
</reference>
<evidence type="ECO:0000313" key="3">
    <source>
        <dbReference type="Proteomes" id="UP000184452"/>
    </source>
</evidence>
<dbReference type="OrthoDB" id="3197455at2"/>
<evidence type="ECO:0000313" key="2">
    <source>
        <dbReference type="EMBL" id="SHI79413.1"/>
    </source>
</evidence>
<gene>
    <name evidence="2" type="ORF">SAMN05421803_102114</name>
</gene>
<keyword evidence="3" id="KW-1185">Reference proteome</keyword>
<organism evidence="2 3">
    <name type="scientific">Nocardiopsis flavescens</name>
    <dbReference type="NCBI Taxonomy" id="758803"/>
    <lineage>
        <taxon>Bacteria</taxon>
        <taxon>Bacillati</taxon>
        <taxon>Actinomycetota</taxon>
        <taxon>Actinomycetes</taxon>
        <taxon>Streptosporangiales</taxon>
        <taxon>Nocardiopsidaceae</taxon>
        <taxon>Nocardiopsis</taxon>
    </lineage>
</organism>
<dbReference type="RefSeq" id="WP_073375690.1">
    <property type="nucleotide sequence ID" value="NZ_FQZK01000002.1"/>
</dbReference>
<protein>
    <submittedName>
        <fullName evidence="2">Uncharacterized protein</fullName>
    </submittedName>
</protein>
<dbReference type="AlphaFoldDB" id="A0A1M6E1Z7"/>
<name>A0A1M6E1Z7_9ACTN</name>
<proteinExistence type="predicted"/>
<feature type="compositionally biased region" description="Basic and acidic residues" evidence="1">
    <location>
        <begin position="345"/>
        <end position="356"/>
    </location>
</feature>
<dbReference type="Proteomes" id="UP000184452">
    <property type="component" value="Unassembled WGS sequence"/>
</dbReference>